<feature type="domain" description="Band 7" evidence="3">
    <location>
        <begin position="86"/>
        <end position="271"/>
    </location>
</feature>
<dbReference type="SUPFAM" id="SSF117892">
    <property type="entry name" value="Band 7/SPFH domain"/>
    <property type="match status" value="1"/>
</dbReference>
<dbReference type="OrthoDB" id="9813479at2"/>
<keyword evidence="2" id="KW-1133">Transmembrane helix</keyword>
<organism evidence="4 5">
    <name type="scientific">Bradyrhizobium ivorense</name>
    <dbReference type="NCBI Taxonomy" id="2511166"/>
    <lineage>
        <taxon>Bacteria</taxon>
        <taxon>Pseudomonadati</taxon>
        <taxon>Pseudomonadota</taxon>
        <taxon>Alphaproteobacteria</taxon>
        <taxon>Hyphomicrobiales</taxon>
        <taxon>Nitrobacteraceae</taxon>
        <taxon>Bradyrhizobium</taxon>
    </lineage>
</organism>
<evidence type="ECO:0000313" key="5">
    <source>
        <dbReference type="Proteomes" id="UP000328092"/>
    </source>
</evidence>
<keyword evidence="2" id="KW-0472">Membrane</keyword>
<proteinExistence type="predicted"/>
<dbReference type="CDD" id="cd03402">
    <property type="entry name" value="SPFH_like_u2"/>
    <property type="match status" value="1"/>
</dbReference>
<dbReference type="RefSeq" id="WP_139864495.1">
    <property type="nucleotide sequence ID" value="NZ_CAADFC020000033.1"/>
</dbReference>
<dbReference type="Gene3D" id="3.30.479.30">
    <property type="entry name" value="Band 7 domain"/>
    <property type="match status" value="1"/>
</dbReference>
<dbReference type="Proteomes" id="UP000328092">
    <property type="component" value="Unassembled WGS sequence"/>
</dbReference>
<comment type="caution">
    <text evidence="4">The sequence shown here is derived from an EMBL/GenBank/DDBJ whole genome shotgun (WGS) entry which is preliminary data.</text>
</comment>
<evidence type="ECO:0000256" key="2">
    <source>
        <dbReference type="SAM" id="Phobius"/>
    </source>
</evidence>
<evidence type="ECO:0000259" key="3">
    <source>
        <dbReference type="Pfam" id="PF01145"/>
    </source>
</evidence>
<accession>A0A508TZ39</accession>
<protein>
    <recommendedName>
        <fullName evidence="3">Band 7 domain-containing protein</fullName>
    </recommendedName>
</protein>
<feature type="transmembrane region" description="Helical" evidence="2">
    <location>
        <begin position="63"/>
        <end position="86"/>
    </location>
</feature>
<dbReference type="InterPro" id="IPR001107">
    <property type="entry name" value="Band_7"/>
</dbReference>
<keyword evidence="2" id="KW-0812">Transmembrane</keyword>
<dbReference type="PANTHER" id="PTHR43446:SF1">
    <property type="entry name" value="BAND 7 DOMAIN-CONTAINING PROTEIN"/>
    <property type="match status" value="1"/>
</dbReference>
<dbReference type="AlphaFoldDB" id="A0A508TZ39"/>
<sequence length="330" mass="35462">MTIQDHSGSGLSTIRVRVDDRPAILVGSGYVALLIAFVFFLLAGWIAYGGFARDVYGGVHVSGWSLFVALLCLIVAALFGASIYSLQPNESAVLTLFGAYAGTDSAPGLRATVPLFKIAKVSQRVRYHECGKLKVNDLIGNPIEIGAVVVWRVDNSAKAIFQIDDYADFVGAQTESALRHIAGRHPYDFDEAVAHSGHDDGASHAQIAARTLSLRESGDQVTNELIAELRERLAVAGVTIDEAWINHLAYAPEIAPVMLRRQQASAVIAARKLVVSGAVDIVKEALDKLREQTDIDLDPERKAAMVSNLLVVLVSDKDATPVVNTGTLYA</sequence>
<dbReference type="Pfam" id="PF01145">
    <property type="entry name" value="Band_7"/>
    <property type="match status" value="1"/>
</dbReference>
<dbReference type="EMBL" id="CAADFC020000033">
    <property type="protein sequence ID" value="VIO79689.1"/>
    <property type="molecule type" value="Genomic_DNA"/>
</dbReference>
<feature type="transmembrane region" description="Helical" evidence="2">
    <location>
        <begin position="30"/>
        <end position="51"/>
    </location>
</feature>
<keyword evidence="5" id="KW-1185">Reference proteome</keyword>
<dbReference type="PANTHER" id="PTHR43446">
    <property type="entry name" value="MEMBRANE PROTEIN-RELATED"/>
    <property type="match status" value="1"/>
</dbReference>
<name>A0A508TZ39_9BRAD</name>
<dbReference type="InterPro" id="IPR036013">
    <property type="entry name" value="Band_7/SPFH_dom_sf"/>
</dbReference>
<comment type="subcellular location">
    <subcellularLocation>
        <location evidence="1">Membrane</location>
        <topology evidence="1">Single-pass membrane protein</topology>
    </subcellularLocation>
</comment>
<evidence type="ECO:0000256" key="1">
    <source>
        <dbReference type="ARBA" id="ARBA00004167"/>
    </source>
</evidence>
<gene>
    <name evidence="4" type="ORF">CI1B_80230</name>
</gene>
<dbReference type="GO" id="GO:0016020">
    <property type="term" value="C:membrane"/>
    <property type="evidence" value="ECO:0007669"/>
    <property type="project" value="UniProtKB-SubCell"/>
</dbReference>
<reference evidence="4" key="1">
    <citation type="submission" date="2019-02" db="EMBL/GenBank/DDBJ databases">
        <authorList>
            <person name="Pothier F.J."/>
        </authorList>
    </citation>
    <scope>NUCLEOTIDE SEQUENCE</scope>
    <source>
        <strain evidence="4">CI-1B</strain>
    </source>
</reference>
<evidence type="ECO:0000313" key="4">
    <source>
        <dbReference type="EMBL" id="VIO79689.1"/>
    </source>
</evidence>